<feature type="transmembrane region" description="Helical" evidence="10">
    <location>
        <begin position="352"/>
        <end position="378"/>
    </location>
</feature>
<accession>I4CCD1</accession>
<evidence type="ECO:0000256" key="7">
    <source>
        <dbReference type="ARBA" id="ARBA00023136"/>
    </source>
</evidence>
<dbReference type="InterPro" id="IPR001905">
    <property type="entry name" value="Ammonium_transpt"/>
</dbReference>
<dbReference type="PANTHER" id="PTHR43029:SF10">
    <property type="entry name" value="AMMONIUM TRANSPORTER MEP2"/>
    <property type="match status" value="1"/>
</dbReference>
<evidence type="ECO:0000256" key="4">
    <source>
        <dbReference type="ARBA" id="ARBA00022475"/>
    </source>
</evidence>
<dbReference type="PANTHER" id="PTHR43029">
    <property type="entry name" value="AMMONIUM TRANSPORTER MEP2"/>
    <property type="match status" value="1"/>
</dbReference>
<feature type="transmembrane region" description="Helical" evidence="10">
    <location>
        <begin position="6"/>
        <end position="29"/>
    </location>
</feature>
<name>I4CCD1_DESTA</name>
<dbReference type="EMBL" id="CP003360">
    <property type="protein sequence ID" value="AFM27222.1"/>
    <property type="molecule type" value="Genomic_DNA"/>
</dbReference>
<evidence type="ECO:0000256" key="1">
    <source>
        <dbReference type="ARBA" id="ARBA00004651"/>
    </source>
</evidence>
<comment type="subcellular location">
    <subcellularLocation>
        <location evidence="1 10">Cell membrane</location>
        <topology evidence="1 10">Multi-pass membrane protein</topology>
    </subcellularLocation>
</comment>
<dbReference type="eggNOG" id="COG0004">
    <property type="taxonomic scope" value="Bacteria"/>
</dbReference>
<feature type="transmembrane region" description="Helical" evidence="10">
    <location>
        <begin position="312"/>
        <end position="332"/>
    </location>
</feature>
<dbReference type="PATRIC" id="fig|706587.4.peg.5208"/>
<dbReference type="SUPFAM" id="SSF111352">
    <property type="entry name" value="Ammonium transporter"/>
    <property type="match status" value="1"/>
</dbReference>
<dbReference type="STRING" id="706587.Desti_4596"/>
<dbReference type="GO" id="GO:0005886">
    <property type="term" value="C:plasma membrane"/>
    <property type="evidence" value="ECO:0007669"/>
    <property type="project" value="UniProtKB-SubCell"/>
</dbReference>
<evidence type="ECO:0000313" key="12">
    <source>
        <dbReference type="EMBL" id="AFM27222.1"/>
    </source>
</evidence>
<evidence type="ECO:0000313" key="13">
    <source>
        <dbReference type="Proteomes" id="UP000006055"/>
    </source>
</evidence>
<feature type="transmembrane region" description="Helical" evidence="10">
    <location>
        <begin position="93"/>
        <end position="114"/>
    </location>
</feature>
<evidence type="ECO:0000256" key="5">
    <source>
        <dbReference type="ARBA" id="ARBA00022692"/>
    </source>
</evidence>
<evidence type="ECO:0000256" key="3">
    <source>
        <dbReference type="ARBA" id="ARBA00022448"/>
    </source>
</evidence>
<feature type="transmembrane region" description="Helical" evidence="10">
    <location>
        <begin position="193"/>
        <end position="214"/>
    </location>
</feature>
<sequence length="403" mass="42378">MNTGDNAWVLASAALVFLMTPAVALFYGGMTRTKNVLATIMQSFIVMGLVSVVWMLWGFSLAFGPDVFHGFLGGTKYFGLNHIAGELWTGSTIAAATFVVFQCGFAVITPALITGAFAERMNFGPFLIFIALWSTFVYCPLAHWVWGPDGWLSNMGALDFAGGTVVHISAGMAGLACALSLGKRDGYGEKPIMPHNLTLTLVGAGLLWIGWYGFNSGSALKANESAAMAFLVTQIAASAAVLSWVCSEWIVQGRPTTLGMASGAVGGLVAITPAAGYVGPVSALVLGLVAGALCFFACYSKKFLGYDDSLDVFGIHAVGGAWGAIATGIFAAKEIGGVDGLVYGNVGQFTTQIIAVVGTSIYAFSATFILMFVLNLFLYMRVPRDQEEEGLDTAIHGEAGYNF</sequence>
<evidence type="ECO:0000259" key="11">
    <source>
        <dbReference type="Pfam" id="PF00909"/>
    </source>
</evidence>
<keyword evidence="3 10" id="KW-0813">Transport</keyword>
<dbReference type="RefSeq" id="WP_014812332.1">
    <property type="nucleotide sequence ID" value="NC_018025.1"/>
</dbReference>
<organism evidence="12 13">
    <name type="scientific">Desulfomonile tiedjei (strain ATCC 49306 / DSM 6799 / DCB-1)</name>
    <dbReference type="NCBI Taxonomy" id="706587"/>
    <lineage>
        <taxon>Bacteria</taxon>
        <taxon>Pseudomonadati</taxon>
        <taxon>Thermodesulfobacteriota</taxon>
        <taxon>Desulfomonilia</taxon>
        <taxon>Desulfomonilales</taxon>
        <taxon>Desulfomonilaceae</taxon>
        <taxon>Desulfomonile</taxon>
    </lineage>
</organism>
<dbReference type="Pfam" id="PF00909">
    <property type="entry name" value="Ammonium_transp"/>
    <property type="match status" value="1"/>
</dbReference>
<dbReference type="HOGENOM" id="CLU_000445_33_0_7"/>
<proteinExistence type="inferred from homology"/>
<evidence type="ECO:0000256" key="6">
    <source>
        <dbReference type="ARBA" id="ARBA00022989"/>
    </source>
</evidence>
<protein>
    <recommendedName>
        <fullName evidence="9 10">Ammonium transporter</fullName>
    </recommendedName>
</protein>
<dbReference type="KEGG" id="dti:Desti_4596"/>
<feature type="transmembrane region" description="Helical" evidence="10">
    <location>
        <begin position="36"/>
        <end position="57"/>
    </location>
</feature>
<keyword evidence="8 10" id="KW-0924">Ammonia transport</keyword>
<evidence type="ECO:0000256" key="10">
    <source>
        <dbReference type="RuleBase" id="RU362002"/>
    </source>
</evidence>
<dbReference type="Proteomes" id="UP000006055">
    <property type="component" value="Chromosome"/>
</dbReference>
<keyword evidence="13" id="KW-1185">Reference proteome</keyword>
<dbReference type="Gene3D" id="1.10.3430.10">
    <property type="entry name" value="Ammonium transporter AmtB like domains"/>
    <property type="match status" value="1"/>
</dbReference>
<evidence type="ECO:0000256" key="9">
    <source>
        <dbReference type="ARBA" id="ARBA00050025"/>
    </source>
</evidence>
<dbReference type="InterPro" id="IPR024041">
    <property type="entry name" value="NH4_transpt_AmtB-like_dom"/>
</dbReference>
<dbReference type="FunFam" id="1.10.3430.10:FF:000007">
    <property type="entry name" value="Ammonium transporter"/>
    <property type="match status" value="1"/>
</dbReference>
<feature type="transmembrane region" description="Helical" evidence="10">
    <location>
        <begin position="226"/>
        <end position="246"/>
    </location>
</feature>
<feature type="transmembrane region" description="Helical" evidence="10">
    <location>
        <begin position="281"/>
        <end position="300"/>
    </location>
</feature>
<feature type="transmembrane region" description="Helical" evidence="10">
    <location>
        <begin position="258"/>
        <end position="275"/>
    </location>
</feature>
<feature type="domain" description="Ammonium transporter AmtB-like" evidence="11">
    <location>
        <begin position="7"/>
        <end position="401"/>
    </location>
</feature>
<keyword evidence="6 10" id="KW-1133">Transmembrane helix</keyword>
<evidence type="ECO:0000256" key="2">
    <source>
        <dbReference type="ARBA" id="ARBA00005887"/>
    </source>
</evidence>
<feature type="transmembrane region" description="Helical" evidence="10">
    <location>
        <begin position="126"/>
        <end position="146"/>
    </location>
</feature>
<dbReference type="OrthoDB" id="9814202at2"/>
<evidence type="ECO:0000256" key="8">
    <source>
        <dbReference type="ARBA" id="ARBA00023177"/>
    </source>
</evidence>
<feature type="transmembrane region" description="Helical" evidence="10">
    <location>
        <begin position="158"/>
        <end position="181"/>
    </location>
</feature>
<keyword evidence="5 10" id="KW-0812">Transmembrane</keyword>
<keyword evidence="7 10" id="KW-0472">Membrane</keyword>
<comment type="similarity">
    <text evidence="2 10">Belongs to the ammonia transporter channel (TC 1.A.11.2) family.</text>
</comment>
<keyword evidence="4" id="KW-1003">Cell membrane</keyword>
<gene>
    <name evidence="12" type="ordered locus">Desti_4596</name>
</gene>
<dbReference type="NCBIfam" id="TIGR00836">
    <property type="entry name" value="amt"/>
    <property type="match status" value="1"/>
</dbReference>
<dbReference type="GO" id="GO:0008519">
    <property type="term" value="F:ammonium channel activity"/>
    <property type="evidence" value="ECO:0007669"/>
    <property type="project" value="InterPro"/>
</dbReference>
<dbReference type="InterPro" id="IPR029020">
    <property type="entry name" value="Ammonium/urea_transptr"/>
</dbReference>
<dbReference type="AlphaFoldDB" id="I4CCD1"/>
<reference evidence="13" key="1">
    <citation type="submission" date="2012-06" db="EMBL/GenBank/DDBJ databases">
        <title>Complete sequence of chromosome of Desulfomonile tiedjei DSM 6799.</title>
        <authorList>
            <person name="Lucas S."/>
            <person name="Copeland A."/>
            <person name="Lapidus A."/>
            <person name="Glavina del Rio T."/>
            <person name="Dalin E."/>
            <person name="Tice H."/>
            <person name="Bruce D."/>
            <person name="Goodwin L."/>
            <person name="Pitluck S."/>
            <person name="Peters L."/>
            <person name="Ovchinnikova G."/>
            <person name="Zeytun A."/>
            <person name="Lu M."/>
            <person name="Kyrpides N."/>
            <person name="Mavromatis K."/>
            <person name="Ivanova N."/>
            <person name="Brettin T."/>
            <person name="Detter J.C."/>
            <person name="Han C."/>
            <person name="Larimer F."/>
            <person name="Land M."/>
            <person name="Hauser L."/>
            <person name="Markowitz V."/>
            <person name="Cheng J.-F."/>
            <person name="Hugenholtz P."/>
            <person name="Woyke T."/>
            <person name="Wu D."/>
            <person name="Spring S."/>
            <person name="Schroeder M."/>
            <person name="Brambilla E."/>
            <person name="Klenk H.-P."/>
            <person name="Eisen J.A."/>
        </authorList>
    </citation>
    <scope>NUCLEOTIDE SEQUENCE [LARGE SCALE GENOMIC DNA]</scope>
    <source>
        <strain evidence="13">ATCC 49306 / DSM 6799 / DCB-1</strain>
    </source>
</reference>